<sequence length="243" mass="25101">MAVDDYGLKHKEKGLLSSTTTTVRTHDDHETVLGTTVTGKQVQLGAGQDVRLTAAAVAGQGDVVVAAGRNLTADTAVQYDQATAYTKVKSSGVLGAGLGVLIGTQQTKDNYEGEWKTQVGSTLASTGGSLTLAAGDTAHLTTADIFGQQGVTLTGQDVLVDGATNEAHEKRTHEESRSGLSLSLSNSAISAGETFRGAVRTAQSRDNKTLQGLELVEAGRNLRKDLKGKSPADVTSVGLHVGI</sequence>
<name>A0A848EW54_MEGEL</name>
<reference evidence="1 2" key="1">
    <citation type="submission" date="2020-04" db="EMBL/GenBank/DDBJ databases">
        <authorList>
            <person name="Hitch T.C.A."/>
            <person name="Wylensek D."/>
            <person name="Clavel T."/>
        </authorList>
    </citation>
    <scope>NUCLEOTIDE SEQUENCE [LARGE SCALE GENOMIC DNA]</scope>
    <source>
        <strain evidence="1 2">WCA-386-APC-2A</strain>
    </source>
</reference>
<feature type="non-terminal residue" evidence="1">
    <location>
        <position position="243"/>
    </location>
</feature>
<organism evidence="1 2">
    <name type="scientific">Megasphaera elsdenii</name>
    <dbReference type="NCBI Taxonomy" id="907"/>
    <lineage>
        <taxon>Bacteria</taxon>
        <taxon>Bacillati</taxon>
        <taxon>Bacillota</taxon>
        <taxon>Negativicutes</taxon>
        <taxon>Veillonellales</taxon>
        <taxon>Veillonellaceae</taxon>
        <taxon>Megasphaera</taxon>
    </lineage>
</organism>
<proteinExistence type="predicted"/>
<gene>
    <name evidence="1" type="ORF">HG933_12230</name>
</gene>
<dbReference type="RefSeq" id="WP_211182047.1">
    <property type="nucleotide sequence ID" value="NZ_JABBJH010000056.1"/>
</dbReference>
<dbReference type="EMBL" id="JABBJH010000056">
    <property type="protein sequence ID" value="NMK40113.1"/>
    <property type="molecule type" value="Genomic_DNA"/>
</dbReference>
<accession>A0A848EW54</accession>
<evidence type="ECO:0000313" key="2">
    <source>
        <dbReference type="Proteomes" id="UP000536773"/>
    </source>
</evidence>
<dbReference type="Proteomes" id="UP000536773">
    <property type="component" value="Unassembled WGS sequence"/>
</dbReference>
<comment type="caution">
    <text evidence="1">The sequence shown here is derived from an EMBL/GenBank/DDBJ whole genome shotgun (WGS) entry which is preliminary data.</text>
</comment>
<protein>
    <submittedName>
        <fullName evidence="1">Filamentous hemagglutinin</fullName>
    </submittedName>
</protein>
<evidence type="ECO:0000313" key="1">
    <source>
        <dbReference type="EMBL" id="NMK40113.1"/>
    </source>
</evidence>
<dbReference type="AlphaFoldDB" id="A0A848EW54"/>